<comment type="caution">
    <text evidence="3">The sequence shown here is derived from an EMBL/GenBank/DDBJ whole genome shotgun (WGS) entry which is preliminary data.</text>
</comment>
<name>A0A395NTP2_TRIAR</name>
<evidence type="ECO:0000313" key="3">
    <source>
        <dbReference type="EMBL" id="RFU79429.1"/>
    </source>
</evidence>
<evidence type="ECO:0000256" key="2">
    <source>
        <dbReference type="SAM" id="Phobius"/>
    </source>
</evidence>
<feature type="region of interest" description="Disordered" evidence="1">
    <location>
        <begin position="60"/>
        <end position="101"/>
    </location>
</feature>
<evidence type="ECO:0000256" key="1">
    <source>
        <dbReference type="SAM" id="MobiDB-lite"/>
    </source>
</evidence>
<keyword evidence="2" id="KW-1133">Transmembrane helix</keyword>
<gene>
    <name evidence="3" type="ORF">TARUN_2786</name>
</gene>
<sequence length="101" mass="11367">MIDKLQCQTHTRTPWGQNPHRYDYRLRYFVMGLLCTSVLAVFIISLVFVGNQAMRNFQLIPPDDSPTTSSRPPLPTSNATETSSTNATTKAPLFYKSGRVT</sequence>
<dbReference type="EMBL" id="PXOA01000158">
    <property type="protein sequence ID" value="RFU79429.1"/>
    <property type="molecule type" value="Genomic_DNA"/>
</dbReference>
<keyword evidence="2" id="KW-0472">Membrane</keyword>
<feature type="compositionally biased region" description="Low complexity" evidence="1">
    <location>
        <begin position="61"/>
        <end position="89"/>
    </location>
</feature>
<protein>
    <submittedName>
        <fullName evidence="3">Uncharacterized protein</fullName>
    </submittedName>
</protein>
<keyword evidence="4" id="KW-1185">Reference proteome</keyword>
<dbReference type="OrthoDB" id="3545167at2759"/>
<evidence type="ECO:0000313" key="4">
    <source>
        <dbReference type="Proteomes" id="UP000266272"/>
    </source>
</evidence>
<dbReference type="AlphaFoldDB" id="A0A395NTP2"/>
<organism evidence="3 4">
    <name type="scientific">Trichoderma arundinaceum</name>
    <dbReference type="NCBI Taxonomy" id="490622"/>
    <lineage>
        <taxon>Eukaryota</taxon>
        <taxon>Fungi</taxon>
        <taxon>Dikarya</taxon>
        <taxon>Ascomycota</taxon>
        <taxon>Pezizomycotina</taxon>
        <taxon>Sordariomycetes</taxon>
        <taxon>Hypocreomycetidae</taxon>
        <taxon>Hypocreales</taxon>
        <taxon>Hypocreaceae</taxon>
        <taxon>Trichoderma</taxon>
    </lineage>
</organism>
<accession>A0A395NTP2</accession>
<feature type="transmembrane region" description="Helical" evidence="2">
    <location>
        <begin position="28"/>
        <end position="49"/>
    </location>
</feature>
<dbReference type="Proteomes" id="UP000266272">
    <property type="component" value="Unassembled WGS sequence"/>
</dbReference>
<reference evidence="3 4" key="1">
    <citation type="journal article" date="2018" name="PLoS Pathog.">
        <title>Evolution of structural diversity of trichothecenes, a family of toxins produced by plant pathogenic and entomopathogenic fungi.</title>
        <authorList>
            <person name="Proctor R.H."/>
            <person name="McCormick S.P."/>
            <person name="Kim H.S."/>
            <person name="Cardoza R.E."/>
            <person name="Stanley A.M."/>
            <person name="Lindo L."/>
            <person name="Kelly A."/>
            <person name="Brown D.W."/>
            <person name="Lee T."/>
            <person name="Vaughan M.M."/>
            <person name="Alexander N.J."/>
            <person name="Busman M."/>
            <person name="Gutierrez S."/>
        </authorList>
    </citation>
    <scope>NUCLEOTIDE SEQUENCE [LARGE SCALE GENOMIC DNA]</scope>
    <source>
        <strain evidence="3 4">IBT 40837</strain>
    </source>
</reference>
<proteinExistence type="predicted"/>
<keyword evidence="2" id="KW-0812">Transmembrane</keyword>